<evidence type="ECO:0000313" key="3">
    <source>
        <dbReference type="Proteomes" id="UP000630805"/>
    </source>
</evidence>
<dbReference type="EMBL" id="JABXWT010000015">
    <property type="protein sequence ID" value="NVO57826.1"/>
    <property type="molecule type" value="Genomic_DNA"/>
</dbReference>
<dbReference type="Pfam" id="PF02624">
    <property type="entry name" value="YcaO"/>
    <property type="match status" value="1"/>
</dbReference>
<feature type="domain" description="YcaO" evidence="1">
    <location>
        <begin position="116"/>
        <end position="311"/>
    </location>
</feature>
<reference evidence="2 3" key="1">
    <citation type="submission" date="2020-06" db="EMBL/GenBank/DDBJ databases">
        <authorList>
            <person name="Cao W.R."/>
        </authorList>
    </citation>
    <scope>NUCLEOTIDE SEQUENCE [LARGE SCALE GENOMIC DNA]</scope>
    <source>
        <strain evidence="2 3">B1Z28</strain>
    </source>
</reference>
<protein>
    <submittedName>
        <fullName evidence="2">YcaO-like family protein</fullName>
    </submittedName>
</protein>
<gene>
    <name evidence="2" type="ORF">HW561_18675</name>
</gene>
<evidence type="ECO:0000313" key="2">
    <source>
        <dbReference type="EMBL" id="NVO57826.1"/>
    </source>
</evidence>
<evidence type="ECO:0000259" key="1">
    <source>
        <dbReference type="Pfam" id="PF02624"/>
    </source>
</evidence>
<keyword evidence="3" id="KW-1185">Reference proteome</keyword>
<organism evidence="2 3">
    <name type="scientific">Ruegeria haliotis</name>
    <dbReference type="NCBI Taxonomy" id="2747601"/>
    <lineage>
        <taxon>Bacteria</taxon>
        <taxon>Pseudomonadati</taxon>
        <taxon>Pseudomonadota</taxon>
        <taxon>Alphaproteobacteria</taxon>
        <taxon>Rhodobacterales</taxon>
        <taxon>Roseobacteraceae</taxon>
        <taxon>Ruegeria</taxon>
    </lineage>
</organism>
<proteinExistence type="predicted"/>
<accession>A0ABX2PW03</accession>
<sequence length="313" mass="33336">MTDTLIERAETARLISKPSFAEFPKAAPIHAAFRLIELRDGTQPPVGAMARRLSFGTARTREDAARLAGFEAIERYALQFSSDAPENRESLIGSDGATHVMPNHALALGAPDTNGQITSKGAAAGPSYEAAALNAVLECLEHALDPQAYAYALPAEAMPQDLTEWLAAHLRQLDIHLAQVPGIGLLIRAVCADSDGGRPTYGTAFSANLENGIWHAASEAVVSWRNMVTLDHTGVTQDGMDEEEARLFQLYRGARGDRPVSPTARFDVDGWQAPEPTLGAALNAAAEAVGQHVAVFDMTAPEIPLPVVKAVPV</sequence>
<dbReference type="RefSeq" id="WP_176866892.1">
    <property type="nucleotide sequence ID" value="NZ_JABXWT010000015.1"/>
</dbReference>
<dbReference type="InterPro" id="IPR003776">
    <property type="entry name" value="YcaO-like_dom"/>
</dbReference>
<dbReference type="Proteomes" id="UP000630805">
    <property type="component" value="Unassembled WGS sequence"/>
</dbReference>
<comment type="caution">
    <text evidence="2">The sequence shown here is derived from an EMBL/GenBank/DDBJ whole genome shotgun (WGS) entry which is preliminary data.</text>
</comment>
<name>A0ABX2PW03_9RHOB</name>